<organism evidence="2 3">
    <name type="scientific">Escallonia rubra</name>
    <dbReference type="NCBI Taxonomy" id="112253"/>
    <lineage>
        <taxon>Eukaryota</taxon>
        <taxon>Viridiplantae</taxon>
        <taxon>Streptophyta</taxon>
        <taxon>Embryophyta</taxon>
        <taxon>Tracheophyta</taxon>
        <taxon>Spermatophyta</taxon>
        <taxon>Magnoliopsida</taxon>
        <taxon>eudicotyledons</taxon>
        <taxon>Gunneridae</taxon>
        <taxon>Pentapetalae</taxon>
        <taxon>asterids</taxon>
        <taxon>campanulids</taxon>
        <taxon>Escalloniales</taxon>
        <taxon>Escalloniaceae</taxon>
        <taxon>Escallonia</taxon>
    </lineage>
</organism>
<comment type="caution">
    <text evidence="2">The sequence shown here is derived from an EMBL/GenBank/DDBJ whole genome shotgun (WGS) entry which is preliminary data.</text>
</comment>
<protein>
    <recommendedName>
        <fullName evidence="1">FRIGIDA-like protein</fullName>
    </recommendedName>
</protein>
<dbReference type="Pfam" id="PF07899">
    <property type="entry name" value="Frigida"/>
    <property type="match status" value="1"/>
</dbReference>
<keyword evidence="1" id="KW-0217">Developmental protein</keyword>
<keyword evidence="1" id="KW-0221">Differentiation</keyword>
<keyword evidence="3" id="KW-1185">Reference proteome</keyword>
<keyword evidence="1" id="KW-0287">Flowering</keyword>
<dbReference type="Proteomes" id="UP001187471">
    <property type="component" value="Unassembled WGS sequence"/>
</dbReference>
<evidence type="ECO:0000313" key="2">
    <source>
        <dbReference type="EMBL" id="KAK2977373.1"/>
    </source>
</evidence>
<dbReference type="AlphaFoldDB" id="A0AA88QVW7"/>
<gene>
    <name evidence="2" type="ORF">RJ640_013352</name>
</gene>
<comment type="similarity">
    <text evidence="1">Belongs to the Frigida family.</text>
</comment>
<dbReference type="GO" id="GO:0009908">
    <property type="term" value="P:flower development"/>
    <property type="evidence" value="ECO:0007669"/>
    <property type="project" value="UniProtKB-KW"/>
</dbReference>
<evidence type="ECO:0000256" key="1">
    <source>
        <dbReference type="RuleBase" id="RU364012"/>
    </source>
</evidence>
<name>A0AA88QVW7_9ASTE</name>
<evidence type="ECO:0000313" key="3">
    <source>
        <dbReference type="Proteomes" id="UP001187471"/>
    </source>
</evidence>
<dbReference type="InterPro" id="IPR012474">
    <property type="entry name" value="Frigida"/>
</dbReference>
<reference evidence="2" key="1">
    <citation type="submission" date="2022-12" db="EMBL/GenBank/DDBJ databases">
        <title>Draft genome assemblies for two species of Escallonia (Escalloniales).</title>
        <authorList>
            <person name="Chanderbali A."/>
            <person name="Dervinis C."/>
            <person name="Anghel I."/>
            <person name="Soltis D."/>
            <person name="Soltis P."/>
            <person name="Zapata F."/>
        </authorList>
    </citation>
    <scope>NUCLEOTIDE SEQUENCE</scope>
    <source>
        <strain evidence="2">UCBG92.1500</strain>
        <tissue evidence="2">Leaf</tissue>
    </source>
</reference>
<dbReference type="GO" id="GO:0030154">
    <property type="term" value="P:cell differentiation"/>
    <property type="evidence" value="ECO:0007669"/>
    <property type="project" value="UniProtKB-KW"/>
</dbReference>
<proteinExistence type="inferred from homology"/>
<accession>A0AA88QVW7</accession>
<dbReference type="EMBL" id="JAVXUO010001996">
    <property type="protein sequence ID" value="KAK2977373.1"/>
    <property type="molecule type" value="Genomic_DNA"/>
</dbReference>
<sequence length="79" mass="8961">MDGNRLPIYLNDSPSDDVFKALRLSLEPAKLVLDAMEGFYPPHLKNGRTRTVASDCEKAQRMRNMIDERLNVSVGKAKR</sequence>